<dbReference type="PROSITE" id="PS51419">
    <property type="entry name" value="RAB"/>
    <property type="match status" value="1"/>
</dbReference>
<dbReference type="PROSITE" id="PS51420">
    <property type="entry name" value="RHO"/>
    <property type="match status" value="1"/>
</dbReference>
<dbReference type="PANTHER" id="PTHR24070">
    <property type="entry name" value="RAS, DI-RAS, AND RHEB FAMILY MEMBERS OF SMALL GTPASE SUPERFAMILY"/>
    <property type="match status" value="1"/>
</dbReference>
<dbReference type="GO" id="GO:0005525">
    <property type="term" value="F:GTP binding"/>
    <property type="evidence" value="ECO:0007669"/>
    <property type="project" value="UniProtKB-KW"/>
</dbReference>
<evidence type="ECO:0000256" key="1">
    <source>
        <dbReference type="ARBA" id="ARBA00022741"/>
    </source>
</evidence>
<dbReference type="Gene3D" id="3.40.50.300">
    <property type="entry name" value="P-loop containing nucleotide triphosphate hydrolases"/>
    <property type="match status" value="1"/>
</dbReference>
<dbReference type="Proteomes" id="UP000320333">
    <property type="component" value="Unassembled WGS sequence"/>
</dbReference>
<dbReference type="SMART" id="SM00173">
    <property type="entry name" value="RAS"/>
    <property type="match status" value="1"/>
</dbReference>
<name>A0A507FKQ0_9FUNG</name>
<dbReference type="InterPro" id="IPR001806">
    <property type="entry name" value="Small_GTPase"/>
</dbReference>
<dbReference type="SMART" id="SM00176">
    <property type="entry name" value="RAN"/>
    <property type="match status" value="1"/>
</dbReference>
<dbReference type="InterPro" id="IPR020849">
    <property type="entry name" value="Small_GTPase_Ras-type"/>
</dbReference>
<dbReference type="Pfam" id="PF00071">
    <property type="entry name" value="Ras"/>
    <property type="match status" value="1"/>
</dbReference>
<accession>A0A507FKQ0</accession>
<reference evidence="3 4" key="1">
    <citation type="journal article" date="2019" name="Sci. Rep.">
        <title>Comparative genomics of chytrid fungi reveal insights into the obligate biotrophic and pathogenic lifestyle of Synchytrium endobioticum.</title>
        <authorList>
            <person name="van de Vossenberg B.T.L.H."/>
            <person name="Warris S."/>
            <person name="Nguyen H.D.T."/>
            <person name="van Gent-Pelzer M.P.E."/>
            <person name="Joly D.L."/>
            <person name="van de Geest H.C."/>
            <person name="Bonants P.J.M."/>
            <person name="Smith D.S."/>
            <person name="Levesque C.A."/>
            <person name="van der Lee T.A.J."/>
        </authorList>
    </citation>
    <scope>NUCLEOTIDE SEQUENCE [LARGE SCALE GENOMIC DNA]</scope>
    <source>
        <strain evidence="3 4">CBS 675.73</strain>
    </source>
</reference>
<dbReference type="STRING" id="246404.A0A507FKQ0"/>
<dbReference type="PRINTS" id="PR00449">
    <property type="entry name" value="RASTRNSFRMNG"/>
</dbReference>
<proteinExistence type="predicted"/>
<sequence length="227" mass="25013">MVTSASATYSSFGRSVAADEFKVVVLGSAGVGKSAFTSQFMKQQFIEVYEPTIEDSFKKFCMMDGENCMLDVLDTAGKKEYVGLRDKHIANGEVFLIIYDTTNRTSFEEASALYGQINRIKQTRPSDGYLGSVPIVLIANKCDASDSAVTSDEGLGLAREFQCPFVEASARLDVNVQDAFTLLVREAKRYRKYVQERSARVAAEATKEKERRALHSRASNAGSCCVM</sequence>
<dbReference type="NCBIfam" id="TIGR00231">
    <property type="entry name" value="small_GTP"/>
    <property type="match status" value="1"/>
</dbReference>
<dbReference type="PROSITE" id="PS51421">
    <property type="entry name" value="RAS"/>
    <property type="match status" value="1"/>
</dbReference>
<evidence type="ECO:0000313" key="4">
    <source>
        <dbReference type="Proteomes" id="UP000320333"/>
    </source>
</evidence>
<dbReference type="CDD" id="cd00876">
    <property type="entry name" value="Ras"/>
    <property type="match status" value="1"/>
</dbReference>
<keyword evidence="2" id="KW-0342">GTP-binding</keyword>
<protein>
    <recommendedName>
        <fullName evidence="5">Small monomeric GTPase</fullName>
    </recommendedName>
</protein>
<comment type="caution">
    <text evidence="3">The sequence shown here is derived from an EMBL/GenBank/DDBJ whole genome shotgun (WGS) entry which is preliminary data.</text>
</comment>
<evidence type="ECO:0000256" key="2">
    <source>
        <dbReference type="ARBA" id="ARBA00023134"/>
    </source>
</evidence>
<dbReference type="AlphaFoldDB" id="A0A507FKQ0"/>
<evidence type="ECO:0000313" key="3">
    <source>
        <dbReference type="EMBL" id="TPX76008.1"/>
    </source>
</evidence>
<gene>
    <name evidence="3" type="ORF">CcCBS67573_g02739</name>
</gene>
<dbReference type="EMBL" id="QEAP01000061">
    <property type="protein sequence ID" value="TPX76008.1"/>
    <property type="molecule type" value="Genomic_DNA"/>
</dbReference>
<dbReference type="SMART" id="SM00174">
    <property type="entry name" value="RHO"/>
    <property type="match status" value="1"/>
</dbReference>
<dbReference type="SUPFAM" id="SSF52540">
    <property type="entry name" value="P-loop containing nucleoside triphosphate hydrolases"/>
    <property type="match status" value="1"/>
</dbReference>
<dbReference type="GO" id="GO:0016020">
    <property type="term" value="C:membrane"/>
    <property type="evidence" value="ECO:0007669"/>
    <property type="project" value="InterPro"/>
</dbReference>
<dbReference type="GO" id="GO:0007165">
    <property type="term" value="P:signal transduction"/>
    <property type="evidence" value="ECO:0007669"/>
    <property type="project" value="InterPro"/>
</dbReference>
<evidence type="ECO:0008006" key="5">
    <source>
        <dbReference type="Google" id="ProtNLM"/>
    </source>
</evidence>
<keyword evidence="4" id="KW-1185">Reference proteome</keyword>
<dbReference type="InterPro" id="IPR027417">
    <property type="entry name" value="P-loop_NTPase"/>
</dbReference>
<organism evidence="3 4">
    <name type="scientific">Chytriomyces confervae</name>
    <dbReference type="NCBI Taxonomy" id="246404"/>
    <lineage>
        <taxon>Eukaryota</taxon>
        <taxon>Fungi</taxon>
        <taxon>Fungi incertae sedis</taxon>
        <taxon>Chytridiomycota</taxon>
        <taxon>Chytridiomycota incertae sedis</taxon>
        <taxon>Chytridiomycetes</taxon>
        <taxon>Chytridiales</taxon>
        <taxon>Chytriomycetaceae</taxon>
        <taxon>Chytriomyces</taxon>
    </lineage>
</organism>
<dbReference type="OrthoDB" id="265044at2759"/>
<dbReference type="GO" id="GO:0003924">
    <property type="term" value="F:GTPase activity"/>
    <property type="evidence" value="ECO:0007669"/>
    <property type="project" value="InterPro"/>
</dbReference>
<dbReference type="InterPro" id="IPR005225">
    <property type="entry name" value="Small_GTP-bd"/>
</dbReference>
<dbReference type="SMART" id="SM00175">
    <property type="entry name" value="RAB"/>
    <property type="match status" value="1"/>
</dbReference>
<keyword evidence="1" id="KW-0547">Nucleotide-binding</keyword>